<name>A0ABQ1JW39_9FLAO</name>
<reference evidence="24" key="1">
    <citation type="journal article" date="2019" name="Int. J. Syst. Evol. Microbiol.">
        <title>The Global Catalogue of Microorganisms (GCM) 10K type strain sequencing project: providing services to taxonomists for standard genome sequencing and annotation.</title>
        <authorList>
            <consortium name="The Broad Institute Genomics Platform"/>
            <consortium name="The Broad Institute Genome Sequencing Center for Infectious Disease"/>
            <person name="Wu L."/>
            <person name="Ma J."/>
        </authorList>
    </citation>
    <scope>NUCLEOTIDE SEQUENCE [LARGE SCALE GENOMIC DNA]</scope>
    <source>
        <strain evidence="24">CGMCC 1.15461</strain>
    </source>
</reference>
<keyword evidence="13" id="KW-0289">Folate biosynthesis</keyword>
<evidence type="ECO:0000256" key="19">
    <source>
        <dbReference type="ARBA" id="ARBA00049035"/>
    </source>
</evidence>
<evidence type="ECO:0000256" key="10">
    <source>
        <dbReference type="ARBA" id="ARBA00022741"/>
    </source>
</evidence>
<dbReference type="PANTHER" id="PTHR11136">
    <property type="entry name" value="FOLYLPOLYGLUTAMATE SYNTHASE-RELATED"/>
    <property type="match status" value="1"/>
</dbReference>
<evidence type="ECO:0000256" key="5">
    <source>
        <dbReference type="ARBA" id="ARBA00013023"/>
    </source>
</evidence>
<evidence type="ECO:0000256" key="12">
    <source>
        <dbReference type="ARBA" id="ARBA00022842"/>
    </source>
</evidence>
<sequence length="404" mass="45058">MNYKETTEWMFSRLPMYQQQGASAYKVDLTNTIQLTKHLNNPEQKIKTVHIAGTNGKGSVSSMIASILQEAGYKVGLYTSPHLKDFRERIKINGKDISEAFVCNFIAENKPFFEAQQLSFFEMTVGLAFDYFAKEQVDIAVIETGMGGRLDSTNIITPLVSVITNIGLDHTQFLGDTEAKIAKEKAGIIKKDITVVIGEYTSQTKPVFTDTAQSVGAPVYFVQDKDWQVPPSDLLGEYQQQNIKTVLQTVELLKKHFTITDGIVKQGLLHVNSNTGFTGRWYKVNNNPIAICDTAHNPHGLKLVLNQVLKQPFETLRIVFGVVNDKKLDEVLPLLPKNAKYYFCKPDVPRGLDAKVLQEEAAKFNIVGEVFSSVSKAYEEALKEAAKNDFIYIGGSTFVVAEIL</sequence>
<dbReference type="SUPFAM" id="SSF53244">
    <property type="entry name" value="MurD-like peptide ligases, peptide-binding domain"/>
    <property type="match status" value="1"/>
</dbReference>
<keyword evidence="10" id="KW-0547">Nucleotide-binding</keyword>
<dbReference type="Gene3D" id="3.90.190.20">
    <property type="entry name" value="Mur ligase, C-terminal domain"/>
    <property type="match status" value="1"/>
</dbReference>
<evidence type="ECO:0000256" key="3">
    <source>
        <dbReference type="ARBA" id="ARBA00005150"/>
    </source>
</evidence>
<keyword evidence="12" id="KW-0460">Magnesium</keyword>
<proteinExistence type="inferred from homology"/>
<dbReference type="InterPro" id="IPR004101">
    <property type="entry name" value="Mur_ligase_C"/>
</dbReference>
<evidence type="ECO:0000256" key="13">
    <source>
        <dbReference type="ARBA" id="ARBA00022909"/>
    </source>
</evidence>
<evidence type="ECO:0000256" key="6">
    <source>
        <dbReference type="ARBA" id="ARBA00013025"/>
    </source>
</evidence>
<feature type="domain" description="Mur ligase central" evidence="22">
    <location>
        <begin position="51"/>
        <end position="191"/>
    </location>
</feature>
<comment type="catalytic activity">
    <reaction evidence="18">
        <text>10-formyltetrahydrofolyl-(gamma-L-Glu)(n) + L-glutamate + ATP = 10-formyltetrahydrofolyl-(gamma-L-Glu)(n+1) + ADP + phosphate + H(+)</text>
        <dbReference type="Rhea" id="RHEA:51904"/>
        <dbReference type="Rhea" id="RHEA-COMP:13088"/>
        <dbReference type="Rhea" id="RHEA-COMP:14300"/>
        <dbReference type="ChEBI" id="CHEBI:15378"/>
        <dbReference type="ChEBI" id="CHEBI:29985"/>
        <dbReference type="ChEBI" id="CHEBI:30616"/>
        <dbReference type="ChEBI" id="CHEBI:43474"/>
        <dbReference type="ChEBI" id="CHEBI:134413"/>
        <dbReference type="ChEBI" id="CHEBI:456216"/>
        <dbReference type="EC" id="6.3.2.17"/>
    </reaction>
</comment>
<keyword evidence="8" id="KW-0436">Ligase</keyword>
<evidence type="ECO:0000256" key="11">
    <source>
        <dbReference type="ARBA" id="ARBA00022840"/>
    </source>
</evidence>
<dbReference type="PIRSF" id="PIRSF001563">
    <property type="entry name" value="Folylpolyglu_synth"/>
    <property type="match status" value="1"/>
</dbReference>
<dbReference type="SUPFAM" id="SSF53623">
    <property type="entry name" value="MurD-like peptide ligases, catalytic domain"/>
    <property type="match status" value="1"/>
</dbReference>
<evidence type="ECO:0000259" key="21">
    <source>
        <dbReference type="Pfam" id="PF02875"/>
    </source>
</evidence>
<evidence type="ECO:0000256" key="17">
    <source>
        <dbReference type="ARBA" id="ARBA00047493"/>
    </source>
</evidence>
<dbReference type="EC" id="6.3.2.12" evidence="5"/>
<evidence type="ECO:0000256" key="14">
    <source>
        <dbReference type="ARBA" id="ARBA00030048"/>
    </source>
</evidence>
<keyword evidence="24" id="KW-1185">Reference proteome</keyword>
<dbReference type="PROSITE" id="PS01012">
    <property type="entry name" value="FOLYLPOLYGLU_SYNT_2"/>
    <property type="match status" value="1"/>
</dbReference>
<evidence type="ECO:0000256" key="15">
    <source>
        <dbReference type="ARBA" id="ARBA00030592"/>
    </source>
</evidence>
<evidence type="ECO:0000256" key="20">
    <source>
        <dbReference type="ARBA" id="ARBA00049161"/>
    </source>
</evidence>
<evidence type="ECO:0000256" key="9">
    <source>
        <dbReference type="ARBA" id="ARBA00022723"/>
    </source>
</evidence>
<evidence type="ECO:0000256" key="4">
    <source>
        <dbReference type="ARBA" id="ARBA00008276"/>
    </source>
</evidence>
<dbReference type="PANTHER" id="PTHR11136:SF0">
    <property type="entry name" value="DIHYDROFOLATE SYNTHETASE-RELATED"/>
    <property type="match status" value="1"/>
</dbReference>
<gene>
    <name evidence="23" type="primary">folC</name>
    <name evidence="23" type="ORF">GCM10007424_16130</name>
</gene>
<evidence type="ECO:0000313" key="23">
    <source>
        <dbReference type="EMBL" id="GGB76861.1"/>
    </source>
</evidence>
<dbReference type="Pfam" id="PF02875">
    <property type="entry name" value="Mur_ligase_C"/>
    <property type="match status" value="1"/>
</dbReference>
<dbReference type="InterPro" id="IPR013221">
    <property type="entry name" value="Mur_ligase_cen"/>
</dbReference>
<evidence type="ECO:0000259" key="22">
    <source>
        <dbReference type="Pfam" id="PF08245"/>
    </source>
</evidence>
<evidence type="ECO:0000256" key="8">
    <source>
        <dbReference type="ARBA" id="ARBA00022598"/>
    </source>
</evidence>
<dbReference type="InterPro" id="IPR036565">
    <property type="entry name" value="Mur-like_cat_sf"/>
</dbReference>
<dbReference type="InterPro" id="IPR018109">
    <property type="entry name" value="Folylpolyglutamate_synth_CS"/>
</dbReference>
<comment type="catalytic activity">
    <reaction evidence="19">
        <text>(6R)-5,10-methylenetetrahydrofolyl-(gamma-L-Glu)(n) + L-glutamate + ATP = (6R)-5,10-methylenetetrahydrofolyl-(gamma-L-Glu)(n+1) + ADP + phosphate + H(+)</text>
        <dbReference type="Rhea" id="RHEA:51912"/>
        <dbReference type="Rhea" id="RHEA-COMP:13257"/>
        <dbReference type="Rhea" id="RHEA-COMP:13258"/>
        <dbReference type="ChEBI" id="CHEBI:15378"/>
        <dbReference type="ChEBI" id="CHEBI:29985"/>
        <dbReference type="ChEBI" id="CHEBI:30616"/>
        <dbReference type="ChEBI" id="CHEBI:43474"/>
        <dbReference type="ChEBI" id="CHEBI:136572"/>
        <dbReference type="ChEBI" id="CHEBI:456216"/>
        <dbReference type="EC" id="6.3.2.17"/>
    </reaction>
</comment>
<organism evidence="23 24">
    <name type="scientific">Flavobacterium suaedae</name>
    <dbReference type="NCBI Taxonomy" id="1767027"/>
    <lineage>
        <taxon>Bacteria</taxon>
        <taxon>Pseudomonadati</taxon>
        <taxon>Bacteroidota</taxon>
        <taxon>Flavobacteriia</taxon>
        <taxon>Flavobacteriales</taxon>
        <taxon>Flavobacteriaceae</taxon>
        <taxon>Flavobacterium</taxon>
    </lineage>
</organism>
<dbReference type="Gene3D" id="3.40.1190.10">
    <property type="entry name" value="Mur-like, catalytic domain"/>
    <property type="match status" value="1"/>
</dbReference>
<comment type="pathway">
    <text evidence="3">Cofactor biosynthesis; tetrahydrofolylpolyglutamate biosynthesis.</text>
</comment>
<accession>A0ABQ1JW39</accession>
<dbReference type="EC" id="6.3.2.17" evidence="6"/>
<evidence type="ECO:0000256" key="16">
    <source>
        <dbReference type="ARBA" id="ARBA00032510"/>
    </source>
</evidence>
<evidence type="ECO:0000256" key="18">
    <source>
        <dbReference type="ARBA" id="ARBA00047808"/>
    </source>
</evidence>
<keyword evidence="9" id="KW-0479">Metal-binding</keyword>
<evidence type="ECO:0000256" key="7">
    <source>
        <dbReference type="ARBA" id="ARBA00019357"/>
    </source>
</evidence>
<dbReference type="InterPro" id="IPR036615">
    <property type="entry name" value="Mur_ligase_C_dom_sf"/>
</dbReference>
<dbReference type="EMBL" id="BMJE01000003">
    <property type="protein sequence ID" value="GGB76861.1"/>
    <property type="molecule type" value="Genomic_DNA"/>
</dbReference>
<comment type="catalytic activity">
    <reaction evidence="20">
        <text>7,8-dihydropteroate + L-glutamate + ATP = 7,8-dihydrofolate + ADP + phosphate + H(+)</text>
        <dbReference type="Rhea" id="RHEA:23584"/>
        <dbReference type="ChEBI" id="CHEBI:15378"/>
        <dbReference type="ChEBI" id="CHEBI:17839"/>
        <dbReference type="ChEBI" id="CHEBI:29985"/>
        <dbReference type="ChEBI" id="CHEBI:30616"/>
        <dbReference type="ChEBI" id="CHEBI:43474"/>
        <dbReference type="ChEBI" id="CHEBI:57451"/>
        <dbReference type="ChEBI" id="CHEBI:456216"/>
        <dbReference type="EC" id="6.3.2.12"/>
    </reaction>
</comment>
<feature type="domain" description="Mur ligase C-terminal" evidence="21">
    <location>
        <begin position="279"/>
        <end position="396"/>
    </location>
</feature>
<dbReference type="PROSITE" id="PS01011">
    <property type="entry name" value="FOLYLPOLYGLU_SYNT_1"/>
    <property type="match status" value="1"/>
</dbReference>
<dbReference type="RefSeq" id="WP_188620746.1">
    <property type="nucleotide sequence ID" value="NZ_BMJE01000003.1"/>
</dbReference>
<dbReference type="InterPro" id="IPR001645">
    <property type="entry name" value="Folylpolyglutamate_synth"/>
</dbReference>
<dbReference type="Pfam" id="PF08245">
    <property type="entry name" value="Mur_ligase_M"/>
    <property type="match status" value="1"/>
</dbReference>
<comment type="similarity">
    <text evidence="4">Belongs to the folylpolyglutamate synthase family.</text>
</comment>
<comment type="catalytic activity">
    <reaction evidence="17">
        <text>(6S)-5,6,7,8-tetrahydrofolyl-(gamma-L-Glu)(n) + L-glutamate + ATP = (6S)-5,6,7,8-tetrahydrofolyl-(gamma-L-Glu)(n+1) + ADP + phosphate + H(+)</text>
        <dbReference type="Rhea" id="RHEA:10580"/>
        <dbReference type="Rhea" id="RHEA-COMP:14738"/>
        <dbReference type="Rhea" id="RHEA-COMP:14740"/>
        <dbReference type="ChEBI" id="CHEBI:15378"/>
        <dbReference type="ChEBI" id="CHEBI:29985"/>
        <dbReference type="ChEBI" id="CHEBI:30616"/>
        <dbReference type="ChEBI" id="CHEBI:43474"/>
        <dbReference type="ChEBI" id="CHEBI:141005"/>
        <dbReference type="ChEBI" id="CHEBI:456216"/>
        <dbReference type="EC" id="6.3.2.17"/>
    </reaction>
</comment>
<comment type="pathway">
    <text evidence="2">Cofactor biosynthesis; tetrahydrofolate biosynthesis; 7,8-dihydrofolate from 2-amino-4-hydroxy-6-hydroxymethyl-7,8-dihydropteridine diphosphate and 4-aminobenzoate: step 2/2.</text>
</comment>
<comment type="caution">
    <text evidence="23">The sequence shown here is derived from an EMBL/GenBank/DDBJ whole genome shotgun (WGS) entry which is preliminary data.</text>
</comment>
<dbReference type="Proteomes" id="UP000615760">
    <property type="component" value="Unassembled WGS sequence"/>
</dbReference>
<comment type="function">
    <text evidence="1">Functions in two distinct reactions of the de novo folate biosynthetic pathway. Catalyzes the addition of a glutamate residue to dihydropteroate (7,8-dihydropteroate or H2Pte) to form dihydrofolate (7,8-dihydrofolate monoglutamate or H2Pte-Glu). Also catalyzes successive additions of L-glutamate to tetrahydrofolate or 10-formyltetrahydrofolate or 5,10-methylenetetrahydrofolate, leading to folylpolyglutamate derivatives.</text>
</comment>
<dbReference type="NCBIfam" id="TIGR01499">
    <property type="entry name" value="folC"/>
    <property type="match status" value="1"/>
</dbReference>
<evidence type="ECO:0000313" key="24">
    <source>
        <dbReference type="Proteomes" id="UP000615760"/>
    </source>
</evidence>
<evidence type="ECO:0000256" key="2">
    <source>
        <dbReference type="ARBA" id="ARBA00004799"/>
    </source>
</evidence>
<protein>
    <recommendedName>
        <fullName evidence="7">Dihydrofolate synthase/folylpolyglutamate synthase</fullName>
        <ecNumber evidence="5">6.3.2.12</ecNumber>
        <ecNumber evidence="6">6.3.2.17</ecNumber>
    </recommendedName>
    <alternativeName>
        <fullName evidence="16">Folylpoly-gamma-glutamate synthetase-dihydrofolate synthetase</fullName>
    </alternativeName>
    <alternativeName>
        <fullName evidence="14">Folylpolyglutamate synthetase</fullName>
    </alternativeName>
    <alternativeName>
        <fullName evidence="15">Tetrahydrofolylpolyglutamate synthase</fullName>
    </alternativeName>
</protein>
<evidence type="ECO:0000256" key="1">
    <source>
        <dbReference type="ARBA" id="ARBA00002714"/>
    </source>
</evidence>
<keyword evidence="11" id="KW-0067">ATP-binding</keyword>